<comment type="caution">
    <text evidence="10">The sequence shown here is derived from an EMBL/GenBank/DDBJ whole genome shotgun (WGS) entry which is preliminary data.</text>
</comment>
<feature type="region of interest" description="Disordered" evidence="8">
    <location>
        <begin position="631"/>
        <end position="650"/>
    </location>
</feature>
<dbReference type="GO" id="GO:2000200">
    <property type="term" value="P:regulation of ribosomal subunit export from nucleus"/>
    <property type="evidence" value="ECO:0007669"/>
    <property type="project" value="EnsemblFungi"/>
</dbReference>
<dbReference type="FunFam" id="3.40.50.300:FF:000559">
    <property type="entry name" value="Nuclear/nucleolar GTPase 2"/>
    <property type="match status" value="1"/>
</dbReference>
<dbReference type="InterPro" id="IPR030378">
    <property type="entry name" value="G_CP_dom"/>
</dbReference>
<feature type="compositionally biased region" description="Basic and acidic residues" evidence="8">
    <location>
        <begin position="1"/>
        <end position="10"/>
    </location>
</feature>
<dbReference type="PRINTS" id="PR00326">
    <property type="entry name" value="GTP1OBG"/>
</dbReference>
<sequence>MGVNKKEKVAASKKASTGPSISNITKVKGVNFYRDAKKVKRLNMLTSGKAKRDRDGNIIKEAAFQSKLPSGTMARVAPNRKWFENTRTISQKNLEAFRTAMAEKTKDPYQFILNQNKLPLSLIYDQQKNSRMHMLETETFTDTFGPKAQRKRAKLSYGSIEELAAHADNSLVTYDMNKDPSLLAKKELDSLEEARDPIFLKGQSKRIWNELYKVIDSSDVVIHVLDARDPLGTRCKNVEVYLEKEAKHKHLIFVLNKCDLVPTWVTAKWVRILSQDHPTLAFHASINNSFGKGSLIQLLRQFSKLHSDKKQISVGFIGYPNTGKSSIINTLRKKKVCNVAPVPGETKIWQYITLMKRIYLIDCPGIVYPSPEDTDSDIILKGVVRVENIKNPEDHIPALMKRVKREYLQRTYEVECDNWDDHIEFLEKVAKKYGKLLKGGEADLHIISKMILNDWLRGQIPFFVPPPEVEENKLKESKNTVEQIFSKIPVAANFTAKDLKGDEATEEDLMADKPKTVEQQEEEEVNAISEDEEEEEEKDEKDEKEKEKKEENITDWDEVFGTVVGEEEIEVHAPIIEGEEGENEEEEEEEKQEQEQEVEEEDAKKIKRRKVKKVGFVEQDKGQEFEVRVRESKYKKQEKEQRVTTNKRKIGEHYYEHANVKNKNRNKVKPISTKALTKKLQSNASIDKRHKKK</sequence>
<dbReference type="CDD" id="cd01858">
    <property type="entry name" value="NGP_1"/>
    <property type="match status" value="1"/>
</dbReference>
<evidence type="ECO:0000256" key="3">
    <source>
        <dbReference type="ARBA" id="ARBA00022127"/>
    </source>
</evidence>
<dbReference type="Gene3D" id="1.10.1580.10">
    <property type="match status" value="1"/>
</dbReference>
<evidence type="ECO:0000256" key="7">
    <source>
        <dbReference type="RuleBase" id="RU364023"/>
    </source>
</evidence>
<reference evidence="10 11" key="1">
    <citation type="submission" date="2016-08" db="EMBL/GenBank/DDBJ databases">
        <title>A Parts List for Fungal Cellulosomes Revealed by Comparative Genomics.</title>
        <authorList>
            <consortium name="DOE Joint Genome Institute"/>
            <person name="Haitjema C.H."/>
            <person name="Gilmore S.P."/>
            <person name="Henske J.K."/>
            <person name="Solomon K.V."/>
            <person name="De Groot R."/>
            <person name="Kuo A."/>
            <person name="Mondo S.J."/>
            <person name="Salamov A.A."/>
            <person name="Labutti K."/>
            <person name="Zhao Z."/>
            <person name="Chiniquy J."/>
            <person name="Barry K."/>
            <person name="Brewer H.M."/>
            <person name="Purvine S.O."/>
            <person name="Wright A.T."/>
            <person name="Boxma B."/>
            <person name="Van Alen T."/>
            <person name="Hackstein J.H."/>
            <person name="Baker S.E."/>
            <person name="Grigoriev I.V."/>
            <person name="O'Malley M.A."/>
        </authorList>
    </citation>
    <scope>NUCLEOTIDE SEQUENCE [LARGE SCALE GENOMIC DNA]</scope>
    <source>
        <strain evidence="10 11">S4</strain>
    </source>
</reference>
<dbReference type="InterPro" id="IPR050755">
    <property type="entry name" value="TRAFAC_YlqF/YawG_RiboMat"/>
</dbReference>
<dbReference type="Pfam" id="PF08153">
    <property type="entry name" value="NGP1NT"/>
    <property type="match status" value="1"/>
</dbReference>
<feature type="compositionally biased region" description="Acidic residues" evidence="8">
    <location>
        <begin position="577"/>
        <end position="601"/>
    </location>
</feature>
<keyword evidence="11" id="KW-1185">Reference proteome</keyword>
<comment type="similarity">
    <text evidence="7">Belongs to the TRAFAC class YlqF/YawG GTPase family. NOG2 subfamily.</text>
</comment>
<reference evidence="10 11" key="2">
    <citation type="submission" date="2016-08" db="EMBL/GenBank/DDBJ databases">
        <title>Pervasive Adenine N6-methylation of Active Genes in Fungi.</title>
        <authorList>
            <consortium name="DOE Joint Genome Institute"/>
            <person name="Mondo S.J."/>
            <person name="Dannebaum R.O."/>
            <person name="Kuo R.C."/>
            <person name="Labutti K."/>
            <person name="Haridas S."/>
            <person name="Kuo A."/>
            <person name="Salamov A."/>
            <person name="Ahrendt S.R."/>
            <person name="Lipzen A."/>
            <person name="Sullivan W."/>
            <person name="Andreopoulos W.B."/>
            <person name="Clum A."/>
            <person name="Lindquist E."/>
            <person name="Daum C."/>
            <person name="Ramamoorthy G.K."/>
            <person name="Gryganskyi A."/>
            <person name="Culley D."/>
            <person name="Magnuson J.K."/>
            <person name="James T.Y."/>
            <person name="O'Malley M.A."/>
            <person name="Stajich J.E."/>
            <person name="Spatafora J.W."/>
            <person name="Visel A."/>
            <person name="Grigoriev I.V."/>
        </authorList>
    </citation>
    <scope>NUCLEOTIDE SEQUENCE [LARGE SCALE GENOMIC DNA]</scope>
    <source>
        <strain evidence="10 11">S4</strain>
    </source>
</reference>
<dbReference type="OrthoDB" id="444945at2759"/>
<dbReference type="GO" id="GO:0030687">
    <property type="term" value="C:preribosome, large subunit precursor"/>
    <property type="evidence" value="ECO:0007669"/>
    <property type="project" value="EnsemblFungi"/>
</dbReference>
<comment type="function">
    <text evidence="1 7">GTPase that associates with pre-60S ribosomal subunits in the nucleolus and is required for their nuclear export and maturation.</text>
</comment>
<evidence type="ECO:0000259" key="9">
    <source>
        <dbReference type="PROSITE" id="PS51721"/>
    </source>
</evidence>
<organism evidence="10 11">
    <name type="scientific">Anaeromyces robustus</name>
    <dbReference type="NCBI Taxonomy" id="1754192"/>
    <lineage>
        <taxon>Eukaryota</taxon>
        <taxon>Fungi</taxon>
        <taxon>Fungi incertae sedis</taxon>
        <taxon>Chytridiomycota</taxon>
        <taxon>Chytridiomycota incertae sedis</taxon>
        <taxon>Neocallimastigomycetes</taxon>
        <taxon>Neocallimastigales</taxon>
        <taxon>Neocallimastigaceae</taxon>
        <taxon>Anaeromyces</taxon>
    </lineage>
</organism>
<dbReference type="Gene3D" id="3.40.50.300">
    <property type="entry name" value="P-loop containing nucleotide triphosphate hydrolases"/>
    <property type="match status" value="1"/>
</dbReference>
<protein>
    <recommendedName>
        <fullName evidence="3 7">Nucleolar GTP-binding protein 2</fullName>
    </recommendedName>
</protein>
<dbReference type="PANTHER" id="PTHR11089:SF9">
    <property type="entry name" value="NUCLEOLAR GTP-BINDING PROTEIN 2"/>
    <property type="match status" value="1"/>
</dbReference>
<keyword evidence="4 7" id="KW-0547">Nucleotide-binding</keyword>
<evidence type="ECO:0000256" key="5">
    <source>
        <dbReference type="ARBA" id="ARBA00023134"/>
    </source>
</evidence>
<dbReference type="InterPro" id="IPR006073">
    <property type="entry name" value="GTP-bd"/>
</dbReference>
<dbReference type="Pfam" id="PF01926">
    <property type="entry name" value="MMR_HSR1"/>
    <property type="match status" value="1"/>
</dbReference>
<dbReference type="GO" id="GO:0005654">
    <property type="term" value="C:nucleoplasm"/>
    <property type="evidence" value="ECO:0007669"/>
    <property type="project" value="EnsemblFungi"/>
</dbReference>
<evidence type="ECO:0000256" key="4">
    <source>
        <dbReference type="ARBA" id="ARBA00022741"/>
    </source>
</evidence>
<dbReference type="PROSITE" id="PS51721">
    <property type="entry name" value="G_CP"/>
    <property type="match status" value="1"/>
</dbReference>
<dbReference type="InterPro" id="IPR027417">
    <property type="entry name" value="P-loop_NTPase"/>
</dbReference>
<dbReference type="GO" id="GO:0005525">
    <property type="term" value="F:GTP binding"/>
    <property type="evidence" value="ECO:0007669"/>
    <property type="project" value="UniProtKB-KW"/>
</dbReference>
<feature type="region of interest" description="Disordered" evidence="8">
    <location>
        <begin position="1"/>
        <end position="20"/>
    </location>
</feature>
<feature type="compositionally biased region" description="Acidic residues" evidence="8">
    <location>
        <begin position="519"/>
        <end position="540"/>
    </location>
</feature>
<dbReference type="GO" id="GO:0000055">
    <property type="term" value="P:ribosomal large subunit export from nucleus"/>
    <property type="evidence" value="ECO:0007669"/>
    <property type="project" value="EnsemblFungi"/>
</dbReference>
<dbReference type="FunFam" id="1.10.1580.10:FF:000001">
    <property type="entry name" value="Nucleolar GTP-binding protein 2"/>
    <property type="match status" value="1"/>
</dbReference>
<feature type="compositionally biased region" description="Basic and acidic residues" evidence="8">
    <location>
        <begin position="541"/>
        <end position="552"/>
    </location>
</feature>
<evidence type="ECO:0000256" key="1">
    <source>
        <dbReference type="ARBA" id="ARBA00003892"/>
    </source>
</evidence>
<dbReference type="InterPro" id="IPR012971">
    <property type="entry name" value="NOG2_N_dom"/>
</dbReference>
<keyword evidence="5 7" id="KW-0342">GTP-binding</keyword>
<evidence type="ECO:0000313" key="11">
    <source>
        <dbReference type="Proteomes" id="UP000193944"/>
    </source>
</evidence>
<evidence type="ECO:0000256" key="8">
    <source>
        <dbReference type="SAM" id="MobiDB-lite"/>
    </source>
</evidence>
<evidence type="ECO:0000256" key="6">
    <source>
        <dbReference type="ARBA" id="ARBA00023242"/>
    </source>
</evidence>
<accession>A0A1Y1WU18</accession>
<feature type="compositionally biased region" description="Basic and acidic residues" evidence="8">
    <location>
        <begin position="631"/>
        <end position="642"/>
    </location>
</feature>
<feature type="region of interest" description="Disordered" evidence="8">
    <location>
        <begin position="504"/>
        <end position="604"/>
    </location>
</feature>
<keyword evidence="6 7" id="KW-0539">Nucleus</keyword>
<dbReference type="EMBL" id="MCFG01000267">
    <property type="protein sequence ID" value="ORX77031.1"/>
    <property type="molecule type" value="Genomic_DNA"/>
</dbReference>
<feature type="domain" description="CP-type G" evidence="9">
    <location>
        <begin position="208"/>
        <end position="369"/>
    </location>
</feature>
<dbReference type="InterPro" id="IPR024929">
    <property type="entry name" value="GNL2_CP_dom"/>
</dbReference>
<dbReference type="SUPFAM" id="SSF52540">
    <property type="entry name" value="P-loop containing nucleoside triphosphate hydrolases"/>
    <property type="match status" value="1"/>
</dbReference>
<dbReference type="STRING" id="1754192.A0A1Y1WU18"/>
<dbReference type="GO" id="GO:0070180">
    <property type="term" value="F:large ribosomal subunit rRNA binding"/>
    <property type="evidence" value="ECO:0007669"/>
    <property type="project" value="EnsemblFungi"/>
</dbReference>
<dbReference type="InterPro" id="IPR023179">
    <property type="entry name" value="GTP-bd_ortho_bundle_sf"/>
</dbReference>
<evidence type="ECO:0000313" key="10">
    <source>
        <dbReference type="EMBL" id="ORX77031.1"/>
    </source>
</evidence>
<evidence type="ECO:0000256" key="2">
    <source>
        <dbReference type="ARBA" id="ARBA00004604"/>
    </source>
</evidence>
<dbReference type="GO" id="GO:0005730">
    <property type="term" value="C:nucleolus"/>
    <property type="evidence" value="ECO:0007669"/>
    <property type="project" value="UniProtKB-SubCell"/>
</dbReference>
<gene>
    <name evidence="10" type="ORF">BCR32DRAFT_329094</name>
</gene>
<name>A0A1Y1WU18_9FUNG</name>
<dbReference type="Proteomes" id="UP000193944">
    <property type="component" value="Unassembled WGS sequence"/>
</dbReference>
<proteinExistence type="inferred from homology"/>
<dbReference type="PANTHER" id="PTHR11089">
    <property type="entry name" value="GTP-BINDING PROTEIN-RELATED"/>
    <property type="match status" value="1"/>
</dbReference>
<dbReference type="AlphaFoldDB" id="A0A1Y1WU18"/>
<comment type="subcellular location">
    <subcellularLocation>
        <location evidence="2 7">Nucleus</location>
        <location evidence="2 7">Nucleolus</location>
    </subcellularLocation>
</comment>